<sequence length="194" mass="21236">MTLFRVVLVAFALLASPAGAQSHVKTVDTPPPDGTCSAAELALIDAAFVEAHGAIRYSLKRLAADPRHPELRRWFGTTPTKLVMSNLERIAARAAQGRPEDTACNHSSHCQNRPAAYARPSDGALGFCETFFRAADRGQDSRFGIVVHEVSHISIRTRDVAYQPQRSIILAKQDPATAAMNADSYEYLIEAIYR</sequence>
<accession>A0ABS5Q891</accession>
<keyword evidence="7" id="KW-0482">Metalloprotease</keyword>
<dbReference type="InterPro" id="IPR029463">
    <property type="entry name" value="Lys_MEP"/>
</dbReference>
<dbReference type="InterPro" id="IPR050414">
    <property type="entry name" value="Fungal_M35_metalloproteases"/>
</dbReference>
<dbReference type="Proteomes" id="UP000766336">
    <property type="component" value="Unassembled WGS sequence"/>
</dbReference>
<evidence type="ECO:0000256" key="8">
    <source>
        <dbReference type="SAM" id="SignalP"/>
    </source>
</evidence>
<keyword evidence="6" id="KW-0862">Zinc</keyword>
<comment type="caution">
    <text evidence="10">The sequence shown here is derived from an EMBL/GenBank/DDBJ whole genome shotgun (WGS) entry which is preliminary data.</text>
</comment>
<feature type="signal peptide" evidence="8">
    <location>
        <begin position="1"/>
        <end position="20"/>
    </location>
</feature>
<dbReference type="PANTHER" id="PTHR37016:SF3">
    <property type="entry name" value="NEUTRAL PROTEASE 2-RELATED"/>
    <property type="match status" value="1"/>
</dbReference>
<comment type="cofactor">
    <cofactor evidence="1">
        <name>Zn(2+)</name>
        <dbReference type="ChEBI" id="CHEBI:29105"/>
    </cofactor>
</comment>
<keyword evidence="5" id="KW-0378">Hydrolase</keyword>
<dbReference type="PANTHER" id="PTHR37016">
    <property type="match status" value="1"/>
</dbReference>
<feature type="domain" description="Lysine-specific metallo-endopeptidase" evidence="9">
    <location>
        <begin position="60"/>
        <end position="190"/>
    </location>
</feature>
<keyword evidence="11" id="KW-1185">Reference proteome</keyword>
<protein>
    <recommendedName>
        <fullName evidence="9">Lysine-specific metallo-endopeptidase domain-containing protein</fullName>
    </recommendedName>
</protein>
<name>A0ABS5Q891_9PROT</name>
<gene>
    <name evidence="10" type="ORF">KHU32_02095</name>
</gene>
<dbReference type="SMART" id="SM01351">
    <property type="entry name" value="Aspzincin_M35"/>
    <property type="match status" value="1"/>
</dbReference>
<dbReference type="Pfam" id="PF14521">
    <property type="entry name" value="Aspzincin_M35"/>
    <property type="match status" value="1"/>
</dbReference>
<evidence type="ECO:0000259" key="9">
    <source>
        <dbReference type="SMART" id="SM01351"/>
    </source>
</evidence>
<dbReference type="InterPro" id="IPR024079">
    <property type="entry name" value="MetalloPept_cat_dom_sf"/>
</dbReference>
<evidence type="ECO:0000313" key="11">
    <source>
        <dbReference type="Proteomes" id="UP000766336"/>
    </source>
</evidence>
<evidence type="ECO:0000256" key="5">
    <source>
        <dbReference type="ARBA" id="ARBA00022801"/>
    </source>
</evidence>
<evidence type="ECO:0000256" key="1">
    <source>
        <dbReference type="ARBA" id="ARBA00001947"/>
    </source>
</evidence>
<reference evidence="10 11" key="1">
    <citation type="submission" date="2021-05" db="EMBL/GenBank/DDBJ databases">
        <title>Roseococcus sp. XZZS9, whole genome shotgun sequencing project.</title>
        <authorList>
            <person name="Zhao G."/>
            <person name="Shen L."/>
        </authorList>
    </citation>
    <scope>NUCLEOTIDE SEQUENCE [LARGE SCALE GENOMIC DNA]</scope>
    <source>
        <strain evidence="10 11">XZZS9</strain>
    </source>
</reference>
<evidence type="ECO:0000256" key="7">
    <source>
        <dbReference type="ARBA" id="ARBA00023049"/>
    </source>
</evidence>
<proteinExistence type="inferred from homology"/>
<evidence type="ECO:0000256" key="4">
    <source>
        <dbReference type="ARBA" id="ARBA00022723"/>
    </source>
</evidence>
<keyword evidence="4" id="KW-0479">Metal-binding</keyword>
<dbReference type="SUPFAM" id="SSF55486">
    <property type="entry name" value="Metalloproteases ('zincins'), catalytic domain"/>
    <property type="match status" value="1"/>
</dbReference>
<dbReference type="EMBL" id="JAHCDA010000001">
    <property type="protein sequence ID" value="MBS7809709.1"/>
    <property type="molecule type" value="Genomic_DNA"/>
</dbReference>
<feature type="chain" id="PRO_5045285126" description="Lysine-specific metallo-endopeptidase domain-containing protein" evidence="8">
    <location>
        <begin position="21"/>
        <end position="194"/>
    </location>
</feature>
<evidence type="ECO:0000256" key="3">
    <source>
        <dbReference type="ARBA" id="ARBA00022670"/>
    </source>
</evidence>
<keyword evidence="8" id="KW-0732">Signal</keyword>
<evidence type="ECO:0000256" key="2">
    <source>
        <dbReference type="ARBA" id="ARBA00010279"/>
    </source>
</evidence>
<evidence type="ECO:0000313" key="10">
    <source>
        <dbReference type="EMBL" id="MBS7809709.1"/>
    </source>
</evidence>
<dbReference type="Gene3D" id="3.40.390.10">
    <property type="entry name" value="Collagenase (Catalytic Domain)"/>
    <property type="match status" value="1"/>
</dbReference>
<evidence type="ECO:0000256" key="6">
    <source>
        <dbReference type="ARBA" id="ARBA00022833"/>
    </source>
</evidence>
<comment type="similarity">
    <text evidence="2">Belongs to the peptidase M35 family.</text>
</comment>
<organism evidence="10 11">
    <name type="scientific">Roseococcus pinisoli</name>
    <dbReference type="NCBI Taxonomy" id="2835040"/>
    <lineage>
        <taxon>Bacteria</taxon>
        <taxon>Pseudomonadati</taxon>
        <taxon>Pseudomonadota</taxon>
        <taxon>Alphaproteobacteria</taxon>
        <taxon>Acetobacterales</taxon>
        <taxon>Roseomonadaceae</taxon>
        <taxon>Roseococcus</taxon>
    </lineage>
</organism>
<keyword evidence="3" id="KW-0645">Protease</keyword>
<dbReference type="RefSeq" id="WP_213668381.1">
    <property type="nucleotide sequence ID" value="NZ_JAHCDA010000001.1"/>
</dbReference>